<comment type="caution">
    <text evidence="1">The sequence shown here is derived from an EMBL/GenBank/DDBJ whole genome shotgun (WGS) entry which is preliminary data.</text>
</comment>
<protein>
    <submittedName>
        <fullName evidence="1">Uncharacterized protein</fullName>
    </submittedName>
</protein>
<reference evidence="1 2" key="1">
    <citation type="journal article" date="2020" name="Cell">
        <title>Large-Scale Comparative Analyses of Tick Genomes Elucidate Their Genetic Diversity and Vector Capacities.</title>
        <authorList>
            <consortium name="Tick Genome and Microbiome Consortium (TIGMIC)"/>
            <person name="Jia N."/>
            <person name="Wang J."/>
            <person name="Shi W."/>
            <person name="Du L."/>
            <person name="Sun Y."/>
            <person name="Zhan W."/>
            <person name="Jiang J.F."/>
            <person name="Wang Q."/>
            <person name="Zhang B."/>
            <person name="Ji P."/>
            <person name="Bell-Sakyi L."/>
            <person name="Cui X.M."/>
            <person name="Yuan T.T."/>
            <person name="Jiang B.G."/>
            <person name="Yang W.F."/>
            <person name="Lam T.T."/>
            <person name="Chang Q.C."/>
            <person name="Ding S.J."/>
            <person name="Wang X.J."/>
            <person name="Zhu J.G."/>
            <person name="Ruan X.D."/>
            <person name="Zhao L."/>
            <person name="Wei J.T."/>
            <person name="Ye R.Z."/>
            <person name="Que T.C."/>
            <person name="Du C.H."/>
            <person name="Zhou Y.H."/>
            <person name="Cheng J.X."/>
            <person name="Dai P.F."/>
            <person name="Guo W.B."/>
            <person name="Han X.H."/>
            <person name="Huang E.J."/>
            <person name="Li L.F."/>
            <person name="Wei W."/>
            <person name="Gao Y.C."/>
            <person name="Liu J.Z."/>
            <person name="Shao H.Z."/>
            <person name="Wang X."/>
            <person name="Wang C.C."/>
            <person name="Yang T.C."/>
            <person name="Huo Q.B."/>
            <person name="Li W."/>
            <person name="Chen H.Y."/>
            <person name="Chen S.E."/>
            <person name="Zhou L.G."/>
            <person name="Ni X.B."/>
            <person name="Tian J.H."/>
            <person name="Sheng Y."/>
            <person name="Liu T."/>
            <person name="Pan Y.S."/>
            <person name="Xia L.Y."/>
            <person name="Li J."/>
            <person name="Zhao F."/>
            <person name="Cao W.C."/>
        </authorList>
    </citation>
    <scope>NUCLEOTIDE SEQUENCE [LARGE SCALE GENOMIC DNA]</scope>
    <source>
        <strain evidence="1">Iper-2018</strain>
    </source>
</reference>
<accession>A0AC60P3Y3</accession>
<dbReference type="EMBL" id="JABSTQ010011211">
    <property type="protein sequence ID" value="KAG0414036.1"/>
    <property type="molecule type" value="Genomic_DNA"/>
</dbReference>
<dbReference type="Proteomes" id="UP000805193">
    <property type="component" value="Unassembled WGS sequence"/>
</dbReference>
<sequence length="97" mass="10067">MRGAGGSLRGKQPARLVCPSFLPGRCARAVRGNQCLASSNGLAKPQLPSPGIPALFCTSTCLAALQAGKMALNTLAQARPPTRHSPPMCCCMAAYLR</sequence>
<evidence type="ECO:0000313" key="2">
    <source>
        <dbReference type="Proteomes" id="UP000805193"/>
    </source>
</evidence>
<gene>
    <name evidence="1" type="ORF">HPB47_008805</name>
</gene>
<proteinExistence type="predicted"/>
<name>A0AC60P3Y3_IXOPE</name>
<evidence type="ECO:0000313" key="1">
    <source>
        <dbReference type="EMBL" id="KAG0414036.1"/>
    </source>
</evidence>
<keyword evidence="2" id="KW-1185">Reference proteome</keyword>
<organism evidence="1 2">
    <name type="scientific">Ixodes persulcatus</name>
    <name type="common">Taiga tick</name>
    <dbReference type="NCBI Taxonomy" id="34615"/>
    <lineage>
        <taxon>Eukaryota</taxon>
        <taxon>Metazoa</taxon>
        <taxon>Ecdysozoa</taxon>
        <taxon>Arthropoda</taxon>
        <taxon>Chelicerata</taxon>
        <taxon>Arachnida</taxon>
        <taxon>Acari</taxon>
        <taxon>Parasitiformes</taxon>
        <taxon>Ixodida</taxon>
        <taxon>Ixodoidea</taxon>
        <taxon>Ixodidae</taxon>
        <taxon>Ixodinae</taxon>
        <taxon>Ixodes</taxon>
    </lineage>
</organism>